<dbReference type="GO" id="GO:0008299">
    <property type="term" value="P:isoprenoid biosynthetic process"/>
    <property type="evidence" value="ECO:0007669"/>
    <property type="project" value="InterPro"/>
</dbReference>
<dbReference type="Proteomes" id="UP000177383">
    <property type="component" value="Unassembled WGS sequence"/>
</dbReference>
<gene>
    <name evidence="5" type="ORF">A2773_01255</name>
</gene>
<evidence type="ECO:0000256" key="2">
    <source>
        <dbReference type="ARBA" id="ARBA00012999"/>
    </source>
</evidence>
<protein>
    <recommendedName>
        <fullName evidence="2">hydroxymethylglutaryl-CoA reductase (NADPH)</fullName>
        <ecNumber evidence="2">1.1.1.34</ecNumber>
    </recommendedName>
</protein>
<organism evidence="5 6">
    <name type="scientific">Candidatus Gottesmanbacteria bacterium RIFCSPHIGHO2_01_FULL_39_10</name>
    <dbReference type="NCBI Taxonomy" id="1798375"/>
    <lineage>
        <taxon>Bacteria</taxon>
        <taxon>Candidatus Gottesmaniibacteriota</taxon>
    </lineage>
</organism>
<dbReference type="Gene3D" id="3.30.70.420">
    <property type="entry name" value="Hydroxymethylglutaryl-CoA reductase, class I/II, NAD/NADP-binding domain"/>
    <property type="match status" value="1"/>
</dbReference>
<evidence type="ECO:0000313" key="6">
    <source>
        <dbReference type="Proteomes" id="UP000177383"/>
    </source>
</evidence>
<dbReference type="PANTHER" id="PTHR10572:SF24">
    <property type="entry name" value="3-HYDROXY-3-METHYLGLUTARYL-COENZYME A REDUCTASE"/>
    <property type="match status" value="1"/>
</dbReference>
<dbReference type="EC" id="1.1.1.34" evidence="2"/>
<evidence type="ECO:0000256" key="3">
    <source>
        <dbReference type="ARBA" id="ARBA00022857"/>
    </source>
</evidence>
<name>A0A1F5ZR07_9BACT</name>
<dbReference type="AlphaFoldDB" id="A0A1F5ZR07"/>
<dbReference type="Pfam" id="PF00368">
    <property type="entry name" value="HMG-CoA_red"/>
    <property type="match status" value="1"/>
</dbReference>
<dbReference type="InterPro" id="IPR004554">
    <property type="entry name" value="HMG_CoA_Rdtase_eu_arc"/>
</dbReference>
<comment type="caution">
    <text evidence="5">The sequence shown here is derived from an EMBL/GenBank/DDBJ whole genome shotgun (WGS) entry which is preliminary data.</text>
</comment>
<evidence type="ECO:0000256" key="1">
    <source>
        <dbReference type="ARBA" id="ARBA00007661"/>
    </source>
</evidence>
<dbReference type="GO" id="GO:0016126">
    <property type="term" value="P:sterol biosynthetic process"/>
    <property type="evidence" value="ECO:0007669"/>
    <property type="project" value="TreeGrafter"/>
</dbReference>
<dbReference type="InterPro" id="IPR023074">
    <property type="entry name" value="HMG_CoA_Rdtase_cat_sf"/>
</dbReference>
<dbReference type="InterPro" id="IPR002202">
    <property type="entry name" value="HMG_CoA_Rdtase"/>
</dbReference>
<dbReference type="PANTHER" id="PTHR10572">
    <property type="entry name" value="3-HYDROXY-3-METHYLGLUTARYL-COENZYME A REDUCTASE"/>
    <property type="match status" value="1"/>
</dbReference>
<dbReference type="PROSITE" id="PS00318">
    <property type="entry name" value="HMG_COA_REDUCTASE_2"/>
    <property type="match status" value="1"/>
</dbReference>
<keyword evidence="4" id="KW-0560">Oxidoreductase</keyword>
<keyword evidence="3" id="KW-0521">NADP</keyword>
<dbReference type="InterPro" id="IPR023076">
    <property type="entry name" value="HMG_CoA_Rdtase_CS"/>
</dbReference>
<sequence length="381" mass="41099">MTLKDFYTIKERRQFIEKETGTNLTTIGNYSLDDIQASSKNCENMIGAAQIPLGIAGPLRTINYKLRTKNYYIPLATTEGALVASVNRGCKAVTQSGGVYVEVEDTGITRGPVFKTQGLKQSLEFKKWLDDHFKNLQEIAQTTSSHLALKKLGTRLVGKYVYVRFYFDTGLAMGMNMATIATTAIADYIENETGIRCLSIAGNFDTDKKAAWLNFISGRGKKVWAEVILPPDVLKTTLKTTAQKIYDVWLGKCLLGSIMSGSLGFNAHYANIIAALFIATGQDPSHVVEGSMGVTTTEVIEDSLHVSIYIPSCIVGVIGGGTALETQKESLSILGLKGKSEDSLKLAQIVGAAVLAGEISLLASLSQGSLAKAHKKLGRGK</sequence>
<proteinExistence type="inferred from homology"/>
<dbReference type="GO" id="GO:0015936">
    <property type="term" value="P:coenzyme A metabolic process"/>
    <property type="evidence" value="ECO:0007669"/>
    <property type="project" value="InterPro"/>
</dbReference>
<dbReference type="EMBL" id="MFJE01000009">
    <property type="protein sequence ID" value="OGG14878.1"/>
    <property type="molecule type" value="Genomic_DNA"/>
</dbReference>
<dbReference type="STRING" id="1798375.A2773_01255"/>
<dbReference type="PROSITE" id="PS50065">
    <property type="entry name" value="HMG_COA_REDUCTASE_4"/>
    <property type="match status" value="1"/>
</dbReference>
<dbReference type="GO" id="GO:0004420">
    <property type="term" value="F:hydroxymethylglutaryl-CoA reductase (NADPH) activity"/>
    <property type="evidence" value="ECO:0007669"/>
    <property type="project" value="UniProtKB-EC"/>
</dbReference>
<dbReference type="InterPro" id="IPR009029">
    <property type="entry name" value="HMG_CoA_Rdtase_sub-bd_dom_sf"/>
</dbReference>
<evidence type="ECO:0000313" key="5">
    <source>
        <dbReference type="EMBL" id="OGG14878.1"/>
    </source>
</evidence>
<dbReference type="Gene3D" id="3.90.770.10">
    <property type="entry name" value="3-hydroxy-3-methylglutaryl-coenzyme A Reductase, Chain A, domain 2"/>
    <property type="match status" value="1"/>
</dbReference>
<dbReference type="SUPFAM" id="SSF56542">
    <property type="entry name" value="Substrate-binding domain of HMG-CoA reductase"/>
    <property type="match status" value="1"/>
</dbReference>
<evidence type="ECO:0000256" key="4">
    <source>
        <dbReference type="ARBA" id="ARBA00023002"/>
    </source>
</evidence>
<comment type="similarity">
    <text evidence="1">Belongs to the HMG-CoA reductase family.</text>
</comment>
<accession>A0A1F5ZR07</accession>
<reference evidence="5 6" key="1">
    <citation type="journal article" date="2016" name="Nat. Commun.">
        <title>Thousands of microbial genomes shed light on interconnected biogeochemical processes in an aquifer system.</title>
        <authorList>
            <person name="Anantharaman K."/>
            <person name="Brown C.T."/>
            <person name="Hug L.A."/>
            <person name="Sharon I."/>
            <person name="Castelle C.J."/>
            <person name="Probst A.J."/>
            <person name="Thomas B.C."/>
            <person name="Singh A."/>
            <person name="Wilkins M.J."/>
            <person name="Karaoz U."/>
            <person name="Brodie E.L."/>
            <person name="Williams K.H."/>
            <person name="Hubbard S.S."/>
            <person name="Banfield J.F."/>
        </authorList>
    </citation>
    <scope>NUCLEOTIDE SEQUENCE [LARGE SCALE GENOMIC DNA]</scope>
</reference>
<dbReference type="PRINTS" id="PR00071">
    <property type="entry name" value="HMGCOARDTASE"/>
</dbReference>
<dbReference type="CDD" id="cd00643">
    <property type="entry name" value="HMG-CoA_reductase_classI"/>
    <property type="match status" value="1"/>
</dbReference>
<dbReference type="SUPFAM" id="SSF55035">
    <property type="entry name" value="NAD-binding domain of HMG-CoA reductase"/>
    <property type="match status" value="1"/>
</dbReference>
<dbReference type="InterPro" id="IPR009023">
    <property type="entry name" value="HMG_CoA_Rdtase_NAD(P)-bd_sf"/>
</dbReference>